<dbReference type="Proteomes" id="UP000198417">
    <property type="component" value="Unassembled WGS sequence"/>
</dbReference>
<dbReference type="InterPro" id="IPR058625">
    <property type="entry name" value="MdtA-like_BSH"/>
</dbReference>
<dbReference type="Gene3D" id="2.40.420.20">
    <property type="match status" value="1"/>
</dbReference>
<evidence type="ECO:0000259" key="7">
    <source>
        <dbReference type="Pfam" id="PF25967"/>
    </source>
</evidence>
<dbReference type="RefSeq" id="WP_089273661.1">
    <property type="nucleotide sequence ID" value="NZ_FZNN01000031.1"/>
</dbReference>
<evidence type="ECO:0000259" key="4">
    <source>
        <dbReference type="Pfam" id="PF25876"/>
    </source>
</evidence>
<dbReference type="GO" id="GO:0030313">
    <property type="term" value="C:cell envelope"/>
    <property type="evidence" value="ECO:0007669"/>
    <property type="project" value="UniProtKB-SubCell"/>
</dbReference>
<dbReference type="PANTHER" id="PTHR30158:SF3">
    <property type="entry name" value="MULTIDRUG EFFLUX PUMP SUBUNIT ACRA-RELATED"/>
    <property type="match status" value="1"/>
</dbReference>
<organism evidence="8 9">
    <name type="scientific">Puniceibacterium sediminis</name>
    <dbReference type="NCBI Taxonomy" id="1608407"/>
    <lineage>
        <taxon>Bacteria</taxon>
        <taxon>Pseudomonadati</taxon>
        <taxon>Pseudomonadota</taxon>
        <taxon>Alphaproteobacteria</taxon>
        <taxon>Rhodobacterales</taxon>
        <taxon>Paracoccaceae</taxon>
        <taxon>Puniceibacterium</taxon>
    </lineage>
</organism>
<dbReference type="InterPro" id="IPR058624">
    <property type="entry name" value="MdtA-like_HH"/>
</dbReference>
<feature type="domain" description="Multidrug resistance protein MdtA-like beta-barrel" evidence="6">
    <location>
        <begin position="218"/>
        <end position="306"/>
    </location>
</feature>
<evidence type="ECO:0000259" key="6">
    <source>
        <dbReference type="Pfam" id="PF25944"/>
    </source>
</evidence>
<dbReference type="InterPro" id="IPR058627">
    <property type="entry name" value="MdtA-like_C"/>
</dbReference>
<keyword evidence="3" id="KW-0472">Membrane</keyword>
<dbReference type="AlphaFoldDB" id="A0A238ZFH1"/>
<gene>
    <name evidence="8" type="ORF">SAMN06265370_1312</name>
</gene>
<feature type="transmembrane region" description="Helical" evidence="3">
    <location>
        <begin position="12"/>
        <end position="32"/>
    </location>
</feature>
<feature type="domain" description="Multidrug resistance protein MdtA-like C-terminal permuted SH3" evidence="7">
    <location>
        <begin position="310"/>
        <end position="369"/>
    </location>
</feature>
<dbReference type="Gene3D" id="2.40.50.100">
    <property type="match status" value="1"/>
</dbReference>
<evidence type="ECO:0000256" key="3">
    <source>
        <dbReference type="SAM" id="Phobius"/>
    </source>
</evidence>
<dbReference type="OrthoDB" id="7811737at2"/>
<comment type="similarity">
    <text evidence="2">Belongs to the membrane fusion protein (MFP) (TC 8.A.1) family.</text>
</comment>
<dbReference type="GO" id="GO:0005886">
    <property type="term" value="C:plasma membrane"/>
    <property type="evidence" value="ECO:0007669"/>
    <property type="project" value="TreeGrafter"/>
</dbReference>
<evidence type="ECO:0000313" key="8">
    <source>
        <dbReference type="EMBL" id="SNR82236.1"/>
    </source>
</evidence>
<dbReference type="Pfam" id="PF25944">
    <property type="entry name" value="Beta-barrel_RND"/>
    <property type="match status" value="1"/>
</dbReference>
<dbReference type="Gene3D" id="1.10.287.470">
    <property type="entry name" value="Helix hairpin bin"/>
    <property type="match status" value="1"/>
</dbReference>
<dbReference type="Pfam" id="PF25917">
    <property type="entry name" value="BSH_RND"/>
    <property type="match status" value="1"/>
</dbReference>
<dbReference type="InterPro" id="IPR006143">
    <property type="entry name" value="RND_pump_MFP"/>
</dbReference>
<sequence length="402" mass="41999">MLRPDRIAIGRLPIVVVAVFALMLLALSGQWAKAQGMTPGGTGSATEVGVITAETRSIPYSVTLPGRAVAYQSANIRPTVEGIVERVSYDSGDRVQAGDLMFTLQRERYAAAVAAAQAEKTGAEGAVTSAQKTVERYRGLAGGGVTQADLDEAESTLLQAKATLSAAESSLTVAQLDLDGTEIRSPIDGVPSVSEVSIGAIVTANQTDALATVTRLDPIYVDMTESSARMLRVRDRMSSGELTRGQTFKVALTLENGVLYDGEGTFVSPGTQVSTTTGTLDLRLQFDNPDRLILPGQFLRVNVTLGTTEAIPVPQRATSRGSDGLLTAFVVRDGKATQVVLSEVGSYENAWIVTDGIAPGDKVIVDGLKNLHAGAEVMPVDLVIDASGLVQDAAPAAAATKP</sequence>
<dbReference type="SUPFAM" id="SSF111369">
    <property type="entry name" value="HlyD-like secretion proteins"/>
    <property type="match status" value="1"/>
</dbReference>
<dbReference type="Pfam" id="PF25876">
    <property type="entry name" value="HH_MFP_RND"/>
    <property type="match status" value="1"/>
</dbReference>
<feature type="domain" description="Multidrug resistance protein MdtA-like barrel-sandwich hybrid" evidence="5">
    <location>
        <begin position="73"/>
        <end position="214"/>
    </location>
</feature>
<comment type="subcellular location">
    <subcellularLocation>
        <location evidence="1">Cell envelope</location>
    </subcellularLocation>
</comment>
<keyword evidence="3" id="KW-1133">Transmembrane helix</keyword>
<evidence type="ECO:0000256" key="2">
    <source>
        <dbReference type="ARBA" id="ARBA00009477"/>
    </source>
</evidence>
<dbReference type="Gene3D" id="2.40.30.170">
    <property type="match status" value="1"/>
</dbReference>
<dbReference type="InterPro" id="IPR058626">
    <property type="entry name" value="MdtA-like_b-barrel"/>
</dbReference>
<accession>A0A238ZFH1</accession>
<reference evidence="8 9" key="1">
    <citation type="submission" date="2017-06" db="EMBL/GenBank/DDBJ databases">
        <authorList>
            <person name="Kim H.J."/>
            <person name="Triplett B.A."/>
        </authorList>
    </citation>
    <scope>NUCLEOTIDE SEQUENCE [LARGE SCALE GENOMIC DNA]</scope>
    <source>
        <strain evidence="8 9">DSM 29052</strain>
    </source>
</reference>
<keyword evidence="3" id="KW-0812">Transmembrane</keyword>
<dbReference type="Pfam" id="PF25967">
    <property type="entry name" value="RND-MFP_C"/>
    <property type="match status" value="1"/>
</dbReference>
<proteinExistence type="inferred from homology"/>
<dbReference type="GO" id="GO:0022857">
    <property type="term" value="F:transmembrane transporter activity"/>
    <property type="evidence" value="ECO:0007669"/>
    <property type="project" value="InterPro"/>
</dbReference>
<evidence type="ECO:0000256" key="1">
    <source>
        <dbReference type="ARBA" id="ARBA00004196"/>
    </source>
</evidence>
<keyword evidence="9" id="KW-1185">Reference proteome</keyword>
<dbReference type="EMBL" id="FZNN01000031">
    <property type="protein sequence ID" value="SNR82236.1"/>
    <property type="molecule type" value="Genomic_DNA"/>
</dbReference>
<feature type="domain" description="Multidrug resistance protein MdtA-like alpha-helical hairpin" evidence="4">
    <location>
        <begin position="114"/>
        <end position="179"/>
    </location>
</feature>
<dbReference type="PANTHER" id="PTHR30158">
    <property type="entry name" value="ACRA/E-RELATED COMPONENT OF DRUG EFFLUX TRANSPORTER"/>
    <property type="match status" value="1"/>
</dbReference>
<protein>
    <submittedName>
        <fullName evidence="8">Membrane fusion protein, multidrug efflux system</fullName>
    </submittedName>
</protein>
<name>A0A238ZFH1_9RHOB</name>
<evidence type="ECO:0000259" key="5">
    <source>
        <dbReference type="Pfam" id="PF25917"/>
    </source>
</evidence>
<evidence type="ECO:0000313" key="9">
    <source>
        <dbReference type="Proteomes" id="UP000198417"/>
    </source>
</evidence>
<dbReference type="GO" id="GO:0046677">
    <property type="term" value="P:response to antibiotic"/>
    <property type="evidence" value="ECO:0007669"/>
    <property type="project" value="TreeGrafter"/>
</dbReference>
<dbReference type="NCBIfam" id="TIGR01730">
    <property type="entry name" value="RND_mfp"/>
    <property type="match status" value="1"/>
</dbReference>